<name>A0ABR7N2Q2_9FIRM</name>
<dbReference type="InterPro" id="IPR050979">
    <property type="entry name" value="LD-transpeptidase"/>
</dbReference>
<dbReference type="RefSeq" id="WP_249297943.1">
    <property type="nucleotide sequence ID" value="NZ_JACRSX010000010.1"/>
</dbReference>
<dbReference type="InterPro" id="IPR022029">
    <property type="entry name" value="YoaR-like_PG-bd"/>
</dbReference>
<reference evidence="9 10" key="1">
    <citation type="submission" date="2020-08" db="EMBL/GenBank/DDBJ databases">
        <title>Genome public.</title>
        <authorList>
            <person name="Liu C."/>
            <person name="Sun Q."/>
        </authorList>
    </citation>
    <scope>NUCLEOTIDE SEQUENCE [LARGE SCALE GENOMIC DNA]</scope>
    <source>
        <strain evidence="9 10">NSJ-37</strain>
    </source>
</reference>
<evidence type="ECO:0000256" key="2">
    <source>
        <dbReference type="ARBA" id="ARBA00022679"/>
    </source>
</evidence>
<dbReference type="InterPro" id="IPR038054">
    <property type="entry name" value="LD_TPept-like_central_sf"/>
</dbReference>
<sequence>MKKNWLLRIVFGIAGVLIVAVIAVLIWQKGYYGNRWYGNTTINGVDVSKQTLAESKQKLIEAHQDYSLTIKAREDGILTINGSDIDYKFDIGSQFDDLFATQHGSMSFFGKKREYTMDYDVDYDAKKVAKIASESALMTGDGYKIKKPVNAHVKYSAEKKQYECIAEKLGNKLKKKVFIQAIEDTLQKAQTEMDLTDEKAFPDVYKAPKITSEDEELQTALSACNNAAIRFIKWNMGEGVTEQITPEEISKWITYKNGKIKYDQTAISDWIEAFCLKYKTVGKTRTIKDHNGKNVKIYGGDYGWQMDYEKTLSQALKALKKPIDASLTEAYINDASTDNQEALTIKCKVEYLNTAFQKDYNNFAVDWDTQNYTEISLADQMVYVFRNGKVAYSCKTISGRPVEGRSTPTGAYFIKEHNTHRVLKGENYETPVDSWVRITWSGTGFHAAPWQSWSSWTKDYYKVRGSHGCLNLEPSVAKKIYDMVKYREAVFIH</sequence>
<evidence type="ECO:0000256" key="1">
    <source>
        <dbReference type="ARBA" id="ARBA00004752"/>
    </source>
</evidence>
<dbReference type="PANTHER" id="PTHR30582">
    <property type="entry name" value="L,D-TRANSPEPTIDASE"/>
    <property type="match status" value="1"/>
</dbReference>
<evidence type="ECO:0000313" key="10">
    <source>
        <dbReference type="Proteomes" id="UP000606193"/>
    </source>
</evidence>
<comment type="pathway">
    <text evidence="1 6">Cell wall biogenesis; peptidoglycan biosynthesis.</text>
</comment>
<keyword evidence="2" id="KW-0808">Transferase</keyword>
<feature type="transmembrane region" description="Helical" evidence="7">
    <location>
        <begin position="6"/>
        <end position="27"/>
    </location>
</feature>
<dbReference type="Gene3D" id="2.40.440.10">
    <property type="entry name" value="L,D-transpeptidase catalytic domain-like"/>
    <property type="match status" value="1"/>
</dbReference>
<dbReference type="SUPFAM" id="SSF141523">
    <property type="entry name" value="L,D-transpeptidase catalytic domain-like"/>
    <property type="match status" value="1"/>
</dbReference>
<comment type="caution">
    <text evidence="9">The sequence shown here is derived from an EMBL/GenBank/DDBJ whole genome shotgun (WGS) entry which is preliminary data.</text>
</comment>
<evidence type="ECO:0000313" key="9">
    <source>
        <dbReference type="EMBL" id="MBC8562625.1"/>
    </source>
</evidence>
<gene>
    <name evidence="9" type="ORF">H8704_08295</name>
</gene>
<evidence type="ECO:0000259" key="8">
    <source>
        <dbReference type="PROSITE" id="PS52029"/>
    </source>
</evidence>
<keyword evidence="7" id="KW-0812">Transmembrane</keyword>
<keyword evidence="7" id="KW-0472">Membrane</keyword>
<feature type="active site" description="Nucleophile" evidence="6">
    <location>
        <position position="469"/>
    </location>
</feature>
<proteinExistence type="predicted"/>
<dbReference type="PANTHER" id="PTHR30582:SF33">
    <property type="entry name" value="EXPORTED PROTEIN"/>
    <property type="match status" value="1"/>
</dbReference>
<evidence type="ECO:0000256" key="4">
    <source>
        <dbReference type="ARBA" id="ARBA00022984"/>
    </source>
</evidence>
<dbReference type="InterPro" id="IPR038063">
    <property type="entry name" value="Transpep_catalytic_dom"/>
</dbReference>
<feature type="domain" description="L,D-TPase catalytic" evidence="8">
    <location>
        <begin position="371"/>
        <end position="493"/>
    </location>
</feature>
<dbReference type="SUPFAM" id="SSF143985">
    <property type="entry name" value="L,D-transpeptidase pre-catalytic domain-like"/>
    <property type="match status" value="1"/>
</dbReference>
<protein>
    <submittedName>
        <fullName evidence="9">L,D-transpeptidase family protein</fullName>
    </submittedName>
</protein>
<organism evidence="9 10">
    <name type="scientific">Jutongia huaianensis</name>
    <dbReference type="NCBI Taxonomy" id="2763668"/>
    <lineage>
        <taxon>Bacteria</taxon>
        <taxon>Bacillati</taxon>
        <taxon>Bacillota</taxon>
        <taxon>Clostridia</taxon>
        <taxon>Lachnospirales</taxon>
        <taxon>Lachnospiraceae</taxon>
        <taxon>Jutongia</taxon>
    </lineage>
</organism>
<dbReference type="Proteomes" id="UP000606193">
    <property type="component" value="Unassembled WGS sequence"/>
</dbReference>
<accession>A0ABR7N2Q2</accession>
<feature type="active site" description="Proton donor/acceptor" evidence="6">
    <location>
        <position position="446"/>
    </location>
</feature>
<evidence type="ECO:0000256" key="5">
    <source>
        <dbReference type="ARBA" id="ARBA00023316"/>
    </source>
</evidence>
<dbReference type="InterPro" id="IPR005490">
    <property type="entry name" value="LD_TPept_cat_dom"/>
</dbReference>
<keyword evidence="5 6" id="KW-0961">Cell wall biogenesis/degradation</keyword>
<evidence type="ECO:0000256" key="3">
    <source>
        <dbReference type="ARBA" id="ARBA00022960"/>
    </source>
</evidence>
<evidence type="ECO:0000256" key="6">
    <source>
        <dbReference type="PROSITE-ProRule" id="PRU01373"/>
    </source>
</evidence>
<keyword evidence="3 6" id="KW-0133">Cell shape</keyword>
<keyword evidence="10" id="KW-1185">Reference proteome</keyword>
<evidence type="ECO:0000256" key="7">
    <source>
        <dbReference type="SAM" id="Phobius"/>
    </source>
</evidence>
<keyword evidence="7" id="KW-1133">Transmembrane helix</keyword>
<dbReference type="PROSITE" id="PS52029">
    <property type="entry name" value="LD_TPASE"/>
    <property type="match status" value="1"/>
</dbReference>
<dbReference type="Gene3D" id="3.10.20.800">
    <property type="match status" value="1"/>
</dbReference>
<keyword evidence="4 6" id="KW-0573">Peptidoglycan synthesis</keyword>
<dbReference type="EMBL" id="JACRSX010000010">
    <property type="protein sequence ID" value="MBC8562625.1"/>
    <property type="molecule type" value="Genomic_DNA"/>
</dbReference>
<dbReference type="CDD" id="cd16913">
    <property type="entry name" value="YkuD_like"/>
    <property type="match status" value="1"/>
</dbReference>
<dbReference type="Pfam" id="PF03734">
    <property type="entry name" value="YkuD"/>
    <property type="match status" value="1"/>
</dbReference>
<dbReference type="Pfam" id="PF12229">
    <property type="entry name" value="PG_binding_4"/>
    <property type="match status" value="1"/>
</dbReference>